<comment type="caution">
    <text evidence="3">The sequence shown here is derived from an EMBL/GenBank/DDBJ whole genome shotgun (WGS) entry which is preliminary data.</text>
</comment>
<feature type="chain" id="PRO_5043833689" evidence="2">
    <location>
        <begin position="20"/>
        <end position="959"/>
    </location>
</feature>
<gene>
    <name evidence="3" type="ORF">WJX81_000534</name>
</gene>
<name>A0AAW1S4C6_9CHLO</name>
<feature type="compositionally biased region" description="Polar residues" evidence="1">
    <location>
        <begin position="277"/>
        <end position="287"/>
    </location>
</feature>
<organism evidence="3 4">
    <name type="scientific">Elliptochloris bilobata</name>
    <dbReference type="NCBI Taxonomy" id="381761"/>
    <lineage>
        <taxon>Eukaryota</taxon>
        <taxon>Viridiplantae</taxon>
        <taxon>Chlorophyta</taxon>
        <taxon>core chlorophytes</taxon>
        <taxon>Trebouxiophyceae</taxon>
        <taxon>Trebouxiophyceae incertae sedis</taxon>
        <taxon>Elliptochloris clade</taxon>
        <taxon>Elliptochloris</taxon>
    </lineage>
</organism>
<feature type="compositionally biased region" description="Low complexity" evidence="1">
    <location>
        <begin position="320"/>
        <end position="338"/>
    </location>
</feature>
<reference evidence="3 4" key="1">
    <citation type="journal article" date="2024" name="Nat. Commun.">
        <title>Phylogenomics reveals the evolutionary origins of lichenization in chlorophyte algae.</title>
        <authorList>
            <person name="Puginier C."/>
            <person name="Libourel C."/>
            <person name="Otte J."/>
            <person name="Skaloud P."/>
            <person name="Haon M."/>
            <person name="Grisel S."/>
            <person name="Petersen M."/>
            <person name="Berrin J.G."/>
            <person name="Delaux P.M."/>
            <person name="Dal Grande F."/>
            <person name="Keller J."/>
        </authorList>
    </citation>
    <scope>NUCLEOTIDE SEQUENCE [LARGE SCALE GENOMIC DNA]</scope>
    <source>
        <strain evidence="3 4">SAG 245.80</strain>
    </source>
</reference>
<proteinExistence type="predicted"/>
<accession>A0AAW1S4C6</accession>
<feature type="compositionally biased region" description="Low complexity" evidence="1">
    <location>
        <begin position="805"/>
        <end position="816"/>
    </location>
</feature>
<evidence type="ECO:0000256" key="2">
    <source>
        <dbReference type="SAM" id="SignalP"/>
    </source>
</evidence>
<feature type="compositionally biased region" description="Gly residues" evidence="1">
    <location>
        <begin position="916"/>
        <end position="959"/>
    </location>
</feature>
<feature type="compositionally biased region" description="Polar residues" evidence="1">
    <location>
        <begin position="817"/>
        <end position="827"/>
    </location>
</feature>
<feature type="compositionally biased region" description="Low complexity" evidence="1">
    <location>
        <begin position="744"/>
        <end position="756"/>
    </location>
</feature>
<dbReference type="Proteomes" id="UP001445335">
    <property type="component" value="Unassembled WGS sequence"/>
</dbReference>
<protein>
    <submittedName>
        <fullName evidence="3">Uncharacterized protein</fullName>
    </submittedName>
</protein>
<evidence type="ECO:0000256" key="1">
    <source>
        <dbReference type="SAM" id="MobiDB-lite"/>
    </source>
</evidence>
<keyword evidence="4" id="KW-1185">Reference proteome</keyword>
<feature type="signal peptide" evidence="2">
    <location>
        <begin position="1"/>
        <end position="19"/>
    </location>
</feature>
<feature type="region of interest" description="Disordered" evidence="1">
    <location>
        <begin position="44"/>
        <end position="63"/>
    </location>
</feature>
<feature type="compositionally biased region" description="Polar residues" evidence="1">
    <location>
        <begin position="757"/>
        <end position="776"/>
    </location>
</feature>
<keyword evidence="2" id="KW-0732">Signal</keyword>
<evidence type="ECO:0000313" key="4">
    <source>
        <dbReference type="Proteomes" id="UP001445335"/>
    </source>
</evidence>
<evidence type="ECO:0000313" key="3">
    <source>
        <dbReference type="EMBL" id="KAK9840546.1"/>
    </source>
</evidence>
<feature type="region of interest" description="Disordered" evidence="1">
    <location>
        <begin position="253"/>
        <end position="290"/>
    </location>
</feature>
<feature type="region of interest" description="Disordered" evidence="1">
    <location>
        <begin position="803"/>
        <end position="856"/>
    </location>
</feature>
<feature type="region of interest" description="Disordered" evidence="1">
    <location>
        <begin position="482"/>
        <end position="503"/>
    </location>
</feature>
<feature type="compositionally biased region" description="Pro residues" evidence="1">
    <location>
        <begin position="490"/>
        <end position="500"/>
    </location>
</feature>
<sequence length="959" mass="93515">MLASQLLVAAACLATLSAAARPNPNALSSAAEVRAGASQAAPEGAEAPAFAQAPEPGRHRHKRPHVSTFVLESHLATVIDSSYLLLEGVSASVPWLRPGAFVKAGAVDTGVLLSPAFATLPDANASESWLGGGADAALFATCCGGRRLVIPLRVSAPGYAPEVPSAAFNVSVLVVAPAGARGAGVAAGLFQERPSGGGSYADLVLGSVADQADEADTQPALVTHVPGRVVLANTTLFIDTAFAGAGWARRRAANPAGDQAEPGGTRAASVALPGGSTVDTAASTAGSCSDPANPDCPNYNPQADPACRALSPPPPARCNRTASTAASARESASTTPNIINGAGSAYSGAYGSGYNGYYGYGYYGAPYYTSAGGTGGIPQLGGGGGASTAAPSGRGSKTSVFANAITNPPVTITTAAPFTGGSEAIIQADMLVGQIRALAFFLSLVYSMAGCARLPLSISPAVLPAPGPPARESAPDLRAAAAVQARNKPPLAPAPAPRAPVMPRERGTADGVFLVELDSAELVNGTHLYAWGMPAAVSWVQRTAGGLRAGALPSHRFLSPALANAVTASDGRTGWLDGPDATLRGSCCGGKEVLVAVSLENPGYAPEAGAAYFSISVLPADAALRLAGGTVSAALDAQNAAASAGDEGADPDLPTLVTELPDSVVLEAATLSIDAVFTTPRMAALQAGASAGTGVGAGSGETPTVGTKDAQVALPSAGSVGAYDGAGGALYGQGLTPAAAATAGATPVPATPAGTVQSQSVTMAPGSTPSPNACSSSTLGCPGYNPANDPECRGYQAMPRAKCLQTNSPTPTPSQTAVKSGASNQAATGAPLANPNNNVNTQASTAATTTNPSYNPVNTFGLTSPYAYGYGGFGYGGYYGYPGYYGGGSGSGSFTPPSTSSGGGNSGGDPALNPGGLVGGGGGGSNSGGPRGLVGSGGGGGSARGGGGRSGGGGGGLRG</sequence>
<dbReference type="AlphaFoldDB" id="A0AAW1S4C6"/>
<dbReference type="EMBL" id="JALJOU010000013">
    <property type="protein sequence ID" value="KAK9840546.1"/>
    <property type="molecule type" value="Genomic_DNA"/>
</dbReference>
<feature type="region of interest" description="Disordered" evidence="1">
    <location>
        <begin position="307"/>
        <end position="338"/>
    </location>
</feature>
<feature type="compositionally biased region" description="Low complexity" evidence="1">
    <location>
        <begin position="44"/>
        <end position="55"/>
    </location>
</feature>
<feature type="region of interest" description="Disordered" evidence="1">
    <location>
        <begin position="744"/>
        <end position="776"/>
    </location>
</feature>
<feature type="region of interest" description="Disordered" evidence="1">
    <location>
        <begin position="894"/>
        <end position="959"/>
    </location>
</feature>
<feature type="compositionally biased region" description="Low complexity" evidence="1">
    <location>
        <begin position="836"/>
        <end position="851"/>
    </location>
</feature>